<feature type="domain" description="Lactate/malate dehydrogenase N-terminal" evidence="12">
    <location>
        <begin position="4"/>
        <end position="146"/>
    </location>
</feature>
<reference evidence="14" key="1">
    <citation type="journal article" date="2023" name="Mol. Biol. Evol.">
        <title>Third-Generation Sequencing Reveals the Adaptive Role of the Epigenome in Three Deep-Sea Polychaetes.</title>
        <authorList>
            <person name="Perez M."/>
            <person name="Aroh O."/>
            <person name="Sun Y."/>
            <person name="Lan Y."/>
            <person name="Juniper S.K."/>
            <person name="Young C.R."/>
            <person name="Angers B."/>
            <person name="Qian P.Y."/>
        </authorList>
    </citation>
    <scope>NUCLEOTIDE SEQUENCE</scope>
    <source>
        <strain evidence="14">P08H-3</strain>
    </source>
</reference>
<comment type="catalytic activity">
    <reaction evidence="8">
        <text>(S)-malate + NAD(+) = oxaloacetate + NADH + H(+)</text>
        <dbReference type="Rhea" id="RHEA:21432"/>
        <dbReference type="ChEBI" id="CHEBI:15378"/>
        <dbReference type="ChEBI" id="CHEBI:15589"/>
        <dbReference type="ChEBI" id="CHEBI:16452"/>
        <dbReference type="ChEBI" id="CHEBI:57540"/>
        <dbReference type="ChEBI" id="CHEBI:57945"/>
        <dbReference type="EC" id="1.1.1.37"/>
    </reaction>
</comment>
<dbReference type="SUPFAM" id="SSF56327">
    <property type="entry name" value="LDH C-terminal domain-like"/>
    <property type="match status" value="1"/>
</dbReference>
<evidence type="ECO:0000256" key="4">
    <source>
        <dbReference type="ARBA" id="ARBA00016075"/>
    </source>
</evidence>
<evidence type="ECO:0000256" key="11">
    <source>
        <dbReference type="RuleBase" id="RU003369"/>
    </source>
</evidence>
<proteinExistence type="inferred from homology"/>
<evidence type="ECO:0000256" key="3">
    <source>
        <dbReference type="ARBA" id="ARBA00012995"/>
    </source>
</evidence>
<dbReference type="GO" id="GO:0019752">
    <property type="term" value="P:carboxylic acid metabolic process"/>
    <property type="evidence" value="ECO:0007669"/>
    <property type="project" value="InterPro"/>
</dbReference>
<dbReference type="Gene3D" id="3.90.110.10">
    <property type="entry name" value="Lactate dehydrogenase/glycoside hydrolase, family 4, C-terminal"/>
    <property type="match status" value="1"/>
</dbReference>
<evidence type="ECO:0000256" key="5">
    <source>
        <dbReference type="ARBA" id="ARBA00022532"/>
    </source>
</evidence>
<feature type="domain" description="Lactate/malate dehydrogenase C-terminal" evidence="13">
    <location>
        <begin position="149"/>
        <end position="311"/>
    </location>
</feature>
<feature type="active site" description="Proton acceptor" evidence="9">
    <location>
        <position position="178"/>
    </location>
</feature>
<evidence type="ECO:0000313" key="14">
    <source>
        <dbReference type="EMBL" id="KAK2165904.1"/>
    </source>
</evidence>
<dbReference type="FunFam" id="3.90.110.10:FF:000001">
    <property type="entry name" value="Malate dehydrogenase"/>
    <property type="match status" value="1"/>
</dbReference>
<evidence type="ECO:0000256" key="2">
    <source>
        <dbReference type="ARBA" id="ARBA00011738"/>
    </source>
</evidence>
<dbReference type="Proteomes" id="UP001208570">
    <property type="component" value="Unassembled WGS sequence"/>
</dbReference>
<dbReference type="InterPro" id="IPR022383">
    <property type="entry name" value="Lactate/malate_DH_C"/>
</dbReference>
<gene>
    <name evidence="14" type="ORF">LSH36_44g03056</name>
</gene>
<sequence length="315" mass="33313">LNPKVTVCGASGGIGQPLSLLLKLNARISHLALYDIVDSPGFAADLGHISTTAKVTGHLGKDQLMEALEGSDVVVILAGVPSKPGINLDDLFKTNAPIVRDLADAIAQFSSKAIVCIVTQPINSTVPVASEVFKMRGTYDPNKIFGVSTLNIIRANTFIAKARELNVCQVNCPVVGGHSCATLIPLISQCRPLVSFPQNERNELTKRVQSAGTDIVRAKVGAGSATLSTAYAAARFIDSVLRALAGEAGIVECAYVRSDETDAKYFATPLLLGKCGLEKNLGLGKILDFELDLIKAVMPELKKNIQKGEGFLLGD</sequence>
<dbReference type="NCBIfam" id="TIGR01772">
    <property type="entry name" value="MDH_euk_gproteo"/>
    <property type="match status" value="1"/>
</dbReference>
<dbReference type="InterPro" id="IPR036291">
    <property type="entry name" value="NAD(P)-bd_dom_sf"/>
</dbReference>
<evidence type="ECO:0000256" key="9">
    <source>
        <dbReference type="PIRSR" id="PIRSR000102-1"/>
    </source>
</evidence>
<evidence type="ECO:0000256" key="1">
    <source>
        <dbReference type="ARBA" id="ARBA00008824"/>
    </source>
</evidence>
<protein>
    <recommendedName>
        <fullName evidence="4">Malate dehydrogenase, mitochondrial</fullName>
        <ecNumber evidence="3">1.1.1.37</ecNumber>
    </recommendedName>
</protein>
<name>A0AAD9K6Q2_9ANNE</name>
<dbReference type="InterPro" id="IPR010097">
    <property type="entry name" value="Malate_DH_type1"/>
</dbReference>
<feature type="binding site" evidence="10">
    <location>
        <position position="95"/>
    </location>
    <ligand>
        <name>NAD(+)</name>
        <dbReference type="ChEBI" id="CHEBI:57540"/>
    </ligand>
</feature>
<comment type="caution">
    <text evidence="14">The sequence shown here is derived from an EMBL/GenBank/DDBJ whole genome shotgun (WGS) entry which is preliminary data.</text>
</comment>
<keyword evidence="7 10" id="KW-0520">NAD</keyword>
<dbReference type="Gene3D" id="3.40.50.720">
    <property type="entry name" value="NAD(P)-binding Rossmann-like Domain"/>
    <property type="match status" value="1"/>
</dbReference>
<evidence type="ECO:0000313" key="15">
    <source>
        <dbReference type="Proteomes" id="UP001208570"/>
    </source>
</evidence>
<comment type="subunit">
    <text evidence="2">Homodimer.</text>
</comment>
<keyword evidence="15" id="KW-1185">Reference proteome</keyword>
<dbReference type="GO" id="GO:0005739">
    <property type="term" value="C:mitochondrion"/>
    <property type="evidence" value="ECO:0007669"/>
    <property type="project" value="TreeGrafter"/>
</dbReference>
<dbReference type="PIRSF" id="PIRSF000102">
    <property type="entry name" value="Lac_mal_DH"/>
    <property type="match status" value="1"/>
</dbReference>
<dbReference type="InterPro" id="IPR015955">
    <property type="entry name" value="Lactate_DH/Glyco_Ohase_4_C"/>
</dbReference>
<dbReference type="Pfam" id="PF02866">
    <property type="entry name" value="Ldh_1_C"/>
    <property type="match status" value="1"/>
</dbReference>
<comment type="similarity">
    <text evidence="1">Belongs to the LDH/MDH superfamily. MDH type 1 family.</text>
</comment>
<dbReference type="AlphaFoldDB" id="A0AAD9K6Q2"/>
<accession>A0AAD9K6Q2</accession>
<dbReference type="InterPro" id="IPR001236">
    <property type="entry name" value="Lactate/malate_DH_N"/>
</dbReference>
<evidence type="ECO:0000256" key="8">
    <source>
        <dbReference type="ARBA" id="ARBA00048313"/>
    </source>
</evidence>
<dbReference type="FunFam" id="3.40.50.720:FF:000013">
    <property type="entry name" value="Malate dehydrogenase"/>
    <property type="match status" value="1"/>
</dbReference>
<keyword evidence="6 11" id="KW-0560">Oxidoreductase</keyword>
<dbReference type="GO" id="GO:0006099">
    <property type="term" value="P:tricarboxylic acid cycle"/>
    <property type="evidence" value="ECO:0007669"/>
    <property type="project" value="UniProtKB-KW"/>
</dbReference>
<dbReference type="EC" id="1.1.1.37" evidence="3"/>
<feature type="binding site" evidence="10">
    <location>
        <position position="35"/>
    </location>
    <ligand>
        <name>NAD(+)</name>
        <dbReference type="ChEBI" id="CHEBI:57540"/>
    </ligand>
</feature>
<dbReference type="Pfam" id="PF00056">
    <property type="entry name" value="Ldh_1_N"/>
    <property type="match status" value="1"/>
</dbReference>
<dbReference type="PANTHER" id="PTHR11540:SF16">
    <property type="entry name" value="MALATE DEHYDROGENASE, MITOCHONDRIAL"/>
    <property type="match status" value="1"/>
</dbReference>
<evidence type="ECO:0000256" key="10">
    <source>
        <dbReference type="PIRSR" id="PIRSR000102-3"/>
    </source>
</evidence>
<evidence type="ECO:0000256" key="7">
    <source>
        <dbReference type="ARBA" id="ARBA00023027"/>
    </source>
</evidence>
<dbReference type="EMBL" id="JAODUP010000044">
    <property type="protein sequence ID" value="KAK2165904.1"/>
    <property type="molecule type" value="Genomic_DNA"/>
</dbReference>
<feature type="non-terminal residue" evidence="14">
    <location>
        <position position="1"/>
    </location>
</feature>
<evidence type="ECO:0000259" key="13">
    <source>
        <dbReference type="Pfam" id="PF02866"/>
    </source>
</evidence>
<keyword evidence="5" id="KW-0816">Tricarboxylic acid cycle</keyword>
<feature type="binding site" evidence="10">
    <location>
        <begin position="9"/>
        <end position="15"/>
    </location>
    <ligand>
        <name>NAD(+)</name>
        <dbReference type="ChEBI" id="CHEBI:57540"/>
    </ligand>
</feature>
<dbReference type="SUPFAM" id="SSF51735">
    <property type="entry name" value="NAD(P)-binding Rossmann-fold domains"/>
    <property type="match status" value="1"/>
</dbReference>
<organism evidence="14 15">
    <name type="scientific">Paralvinella palmiformis</name>
    <dbReference type="NCBI Taxonomy" id="53620"/>
    <lineage>
        <taxon>Eukaryota</taxon>
        <taxon>Metazoa</taxon>
        <taxon>Spiralia</taxon>
        <taxon>Lophotrochozoa</taxon>
        <taxon>Annelida</taxon>
        <taxon>Polychaeta</taxon>
        <taxon>Sedentaria</taxon>
        <taxon>Canalipalpata</taxon>
        <taxon>Terebellida</taxon>
        <taxon>Terebelliformia</taxon>
        <taxon>Alvinellidae</taxon>
        <taxon>Paralvinella</taxon>
    </lineage>
</organism>
<dbReference type="InterPro" id="IPR001557">
    <property type="entry name" value="L-lactate/malate_DH"/>
</dbReference>
<dbReference type="PANTHER" id="PTHR11540">
    <property type="entry name" value="MALATE AND LACTATE DEHYDROGENASE"/>
    <property type="match status" value="1"/>
</dbReference>
<dbReference type="CDD" id="cd01337">
    <property type="entry name" value="MDH_glyoxysomal_mitochondrial"/>
    <property type="match status" value="1"/>
</dbReference>
<evidence type="ECO:0000259" key="12">
    <source>
        <dbReference type="Pfam" id="PF00056"/>
    </source>
</evidence>
<evidence type="ECO:0000256" key="6">
    <source>
        <dbReference type="ARBA" id="ARBA00023002"/>
    </source>
</evidence>
<dbReference type="GO" id="GO:0030060">
    <property type="term" value="F:L-malate dehydrogenase (NAD+) activity"/>
    <property type="evidence" value="ECO:0007669"/>
    <property type="project" value="UniProtKB-EC"/>
</dbReference>